<keyword evidence="3" id="KW-0547">Nucleotide-binding</keyword>
<dbReference type="Gene3D" id="3.30.590.10">
    <property type="entry name" value="Glutamine synthetase/guanido kinase, catalytic domain"/>
    <property type="match status" value="1"/>
</dbReference>
<dbReference type="Pfam" id="PF00120">
    <property type="entry name" value="Gln-synt_C"/>
    <property type="match status" value="1"/>
</dbReference>
<dbReference type="PROSITE" id="PS51987">
    <property type="entry name" value="GS_CATALYTIC"/>
    <property type="match status" value="1"/>
</dbReference>
<dbReference type="Gene3D" id="3.10.20.70">
    <property type="entry name" value="Glutamine synthetase, N-terminal domain"/>
    <property type="match status" value="1"/>
</dbReference>
<evidence type="ECO:0000313" key="10">
    <source>
        <dbReference type="Proteomes" id="UP000239485"/>
    </source>
</evidence>
<dbReference type="InterPro" id="IPR036651">
    <property type="entry name" value="Gln_synt_N_sf"/>
</dbReference>
<comment type="similarity">
    <text evidence="1 5 6">Belongs to the glutamine synthetase family.</text>
</comment>
<dbReference type="PANTHER" id="PTHR43785">
    <property type="entry name" value="GAMMA-GLUTAMYLPUTRESCINE SYNTHETASE"/>
    <property type="match status" value="1"/>
</dbReference>
<evidence type="ECO:0000256" key="6">
    <source>
        <dbReference type="RuleBase" id="RU000384"/>
    </source>
</evidence>
<dbReference type="PANTHER" id="PTHR43785:SF12">
    <property type="entry name" value="TYPE-1 GLUTAMINE SYNTHETASE 2"/>
    <property type="match status" value="1"/>
</dbReference>
<keyword evidence="2" id="KW-0436">Ligase</keyword>
<dbReference type="RefSeq" id="WP_104434945.1">
    <property type="nucleotide sequence ID" value="NZ_PTJD01000015.1"/>
</dbReference>
<evidence type="ECO:0000256" key="2">
    <source>
        <dbReference type="ARBA" id="ARBA00022598"/>
    </source>
</evidence>
<accession>A0A2S6IDR4</accession>
<dbReference type="GO" id="GO:0006542">
    <property type="term" value="P:glutamine biosynthetic process"/>
    <property type="evidence" value="ECO:0007669"/>
    <property type="project" value="InterPro"/>
</dbReference>
<dbReference type="Proteomes" id="UP000239485">
    <property type="component" value="Unassembled WGS sequence"/>
</dbReference>
<organism evidence="9 10">
    <name type="scientific">Kineococcus xinjiangensis</name>
    <dbReference type="NCBI Taxonomy" id="512762"/>
    <lineage>
        <taxon>Bacteria</taxon>
        <taxon>Bacillati</taxon>
        <taxon>Actinomycetota</taxon>
        <taxon>Actinomycetes</taxon>
        <taxon>Kineosporiales</taxon>
        <taxon>Kineosporiaceae</taxon>
        <taxon>Kineococcus</taxon>
    </lineage>
</organism>
<dbReference type="OrthoDB" id="9807095at2"/>
<gene>
    <name evidence="9" type="ORF">CLV92_11583</name>
</gene>
<protein>
    <submittedName>
        <fullName evidence="9">Glutamine synthetase</fullName>
    </submittedName>
</protein>
<dbReference type="EMBL" id="PTJD01000015">
    <property type="protein sequence ID" value="PPK92337.1"/>
    <property type="molecule type" value="Genomic_DNA"/>
</dbReference>
<dbReference type="GO" id="GO:0004356">
    <property type="term" value="F:glutamine synthetase activity"/>
    <property type="evidence" value="ECO:0007669"/>
    <property type="project" value="InterPro"/>
</dbReference>
<dbReference type="InterPro" id="IPR008147">
    <property type="entry name" value="Gln_synt_N"/>
</dbReference>
<evidence type="ECO:0000256" key="3">
    <source>
        <dbReference type="ARBA" id="ARBA00022741"/>
    </source>
</evidence>
<dbReference type="SUPFAM" id="SSF54368">
    <property type="entry name" value="Glutamine synthetase, N-terminal domain"/>
    <property type="match status" value="1"/>
</dbReference>
<name>A0A2S6IDR4_9ACTN</name>
<keyword evidence="4" id="KW-0067">ATP-binding</keyword>
<evidence type="ECO:0000256" key="5">
    <source>
        <dbReference type="PROSITE-ProRule" id="PRU01330"/>
    </source>
</evidence>
<dbReference type="InterPro" id="IPR008146">
    <property type="entry name" value="Gln_synth_cat_dom"/>
</dbReference>
<dbReference type="SMART" id="SM01230">
    <property type="entry name" value="Gln-synt_C"/>
    <property type="match status" value="1"/>
</dbReference>
<evidence type="ECO:0000259" key="7">
    <source>
        <dbReference type="PROSITE" id="PS51986"/>
    </source>
</evidence>
<feature type="domain" description="GS beta-grasp" evidence="7">
    <location>
        <begin position="18"/>
        <end position="115"/>
    </location>
</feature>
<sequence>MLSPGLTVEGLRAAVESGEVDEVVLALPDLAGRLQGTRLAARHFLDEVVHRGFGACTYLLTTDVDMAVTARSAELDPEGTGFGDMVLAPDLATLRPLPWDPGTVLVLADALHPDGTPVTVAPRQALRAQVEALAGHGLVPFAGVELEFRVFAQSYAQAAAAGWRDLTPGTRGGVDYALVGLEGMAALTRRLRREMSAAGLRLESARGECAPGQYEIVFRYDEALAAADAAAFYRTGAKQIAAAEGMALTFMPKFDRHEGNSCHLHVSLRGADGAAVLAGDGRYGESELMRRVLAGQLASLRELTLLFAPTVNAYKRLRPGAFAPTQVAWGPDNRLAALRLVGSGASLRLEHRVPGGDADPHLALAGVLLAARHGIESDLPLPEPVRGAPEAQAARLPASLGEAADLLEGSEVARKGLGDALVDALVSAARAEVEAHAGEVTDVERARGFERR</sequence>
<dbReference type="SUPFAM" id="SSF55931">
    <property type="entry name" value="Glutamine synthetase/guanido kinase"/>
    <property type="match status" value="1"/>
</dbReference>
<keyword evidence="10" id="KW-1185">Reference proteome</keyword>
<feature type="domain" description="GS catalytic" evidence="8">
    <location>
        <begin position="122"/>
        <end position="452"/>
    </location>
</feature>
<dbReference type="GO" id="GO:0005524">
    <property type="term" value="F:ATP binding"/>
    <property type="evidence" value="ECO:0007669"/>
    <property type="project" value="UniProtKB-KW"/>
</dbReference>
<evidence type="ECO:0000256" key="4">
    <source>
        <dbReference type="ARBA" id="ARBA00022840"/>
    </source>
</evidence>
<reference evidence="9 10" key="1">
    <citation type="submission" date="2018-02" db="EMBL/GenBank/DDBJ databases">
        <title>Genomic Encyclopedia of Archaeal and Bacterial Type Strains, Phase II (KMG-II): from individual species to whole genera.</title>
        <authorList>
            <person name="Goeker M."/>
        </authorList>
    </citation>
    <scope>NUCLEOTIDE SEQUENCE [LARGE SCALE GENOMIC DNA]</scope>
    <source>
        <strain evidence="9 10">DSM 22857</strain>
    </source>
</reference>
<evidence type="ECO:0000256" key="1">
    <source>
        <dbReference type="ARBA" id="ARBA00009897"/>
    </source>
</evidence>
<dbReference type="InterPro" id="IPR014746">
    <property type="entry name" value="Gln_synth/guanido_kin_cat_dom"/>
</dbReference>
<dbReference type="PROSITE" id="PS51986">
    <property type="entry name" value="GS_BETA_GRASP"/>
    <property type="match status" value="1"/>
</dbReference>
<evidence type="ECO:0000259" key="8">
    <source>
        <dbReference type="PROSITE" id="PS51987"/>
    </source>
</evidence>
<comment type="caution">
    <text evidence="9">The sequence shown here is derived from an EMBL/GenBank/DDBJ whole genome shotgun (WGS) entry which is preliminary data.</text>
</comment>
<dbReference type="AlphaFoldDB" id="A0A2S6IDR4"/>
<proteinExistence type="inferred from homology"/>
<evidence type="ECO:0000313" key="9">
    <source>
        <dbReference type="EMBL" id="PPK92337.1"/>
    </source>
</evidence>